<proteinExistence type="predicted"/>
<reference evidence="3" key="1">
    <citation type="journal article" date="2019" name="Int. J. Syst. Evol. Microbiol.">
        <title>The Global Catalogue of Microorganisms (GCM) 10K type strain sequencing project: providing services to taxonomists for standard genome sequencing and annotation.</title>
        <authorList>
            <consortium name="The Broad Institute Genomics Platform"/>
            <consortium name="The Broad Institute Genome Sequencing Center for Infectious Disease"/>
            <person name="Wu L."/>
            <person name="Ma J."/>
        </authorList>
    </citation>
    <scope>NUCLEOTIDE SEQUENCE [LARGE SCALE GENOMIC DNA]</scope>
    <source>
        <strain evidence="3">JCM 14545</strain>
    </source>
</reference>
<dbReference type="Pfam" id="PF01370">
    <property type="entry name" value="Epimerase"/>
    <property type="match status" value="1"/>
</dbReference>
<gene>
    <name evidence="2" type="ORF">GCM10009754_03590</name>
</gene>
<dbReference type="SUPFAM" id="SSF51735">
    <property type="entry name" value="NAD(P)-binding Rossmann-fold domains"/>
    <property type="match status" value="1"/>
</dbReference>
<organism evidence="2 3">
    <name type="scientific">Amycolatopsis minnesotensis</name>
    <dbReference type="NCBI Taxonomy" id="337894"/>
    <lineage>
        <taxon>Bacteria</taxon>
        <taxon>Bacillati</taxon>
        <taxon>Actinomycetota</taxon>
        <taxon>Actinomycetes</taxon>
        <taxon>Pseudonocardiales</taxon>
        <taxon>Pseudonocardiaceae</taxon>
        <taxon>Amycolatopsis</taxon>
    </lineage>
</organism>
<feature type="domain" description="NAD-dependent epimerase/dehydratase" evidence="1">
    <location>
        <begin position="3"/>
        <end position="227"/>
    </location>
</feature>
<evidence type="ECO:0000313" key="3">
    <source>
        <dbReference type="Proteomes" id="UP001501116"/>
    </source>
</evidence>
<comment type="caution">
    <text evidence="2">The sequence shown here is derived from an EMBL/GenBank/DDBJ whole genome shotgun (WGS) entry which is preliminary data.</text>
</comment>
<name>A0ABP5BCF6_9PSEU</name>
<dbReference type="InterPro" id="IPR001509">
    <property type="entry name" value="Epimerase_deHydtase"/>
</dbReference>
<protein>
    <submittedName>
        <fullName evidence="2">NAD(P)-dependent oxidoreductase</fullName>
    </submittedName>
</protein>
<dbReference type="Gene3D" id="3.40.50.720">
    <property type="entry name" value="NAD(P)-binding Rossmann-like Domain"/>
    <property type="match status" value="1"/>
</dbReference>
<evidence type="ECO:0000313" key="2">
    <source>
        <dbReference type="EMBL" id="GAA1939744.1"/>
    </source>
</evidence>
<dbReference type="PANTHER" id="PTHR48079:SF6">
    <property type="entry name" value="NAD(P)-BINDING DOMAIN-CONTAINING PROTEIN-RELATED"/>
    <property type="match status" value="1"/>
</dbReference>
<dbReference type="InterPro" id="IPR051783">
    <property type="entry name" value="NAD(P)-dependent_oxidoreduct"/>
</dbReference>
<dbReference type="Proteomes" id="UP001501116">
    <property type="component" value="Unassembled WGS sequence"/>
</dbReference>
<dbReference type="RefSeq" id="WP_344412589.1">
    <property type="nucleotide sequence ID" value="NZ_BAAANN010000001.1"/>
</dbReference>
<dbReference type="PANTHER" id="PTHR48079">
    <property type="entry name" value="PROTEIN YEEZ"/>
    <property type="match status" value="1"/>
</dbReference>
<accession>A0ABP5BCF6</accession>
<dbReference type="InterPro" id="IPR036291">
    <property type="entry name" value="NAD(P)-bd_dom_sf"/>
</dbReference>
<evidence type="ECO:0000259" key="1">
    <source>
        <dbReference type="Pfam" id="PF01370"/>
    </source>
</evidence>
<keyword evidence="3" id="KW-1185">Reference proteome</keyword>
<sequence>MRVLVAGASGVLGRSLVPLLRARGHHVTAMVRNPASGVIGADDVVLADALDREAVHAAVLTAKPRAIVHQLSALRGHDLETTARLRTEGTANLLTAARESGADRFVAQSIAFATAPVGDPVGDEDAPLYLDAPDEGWARTVSAVAELERLVLHAKDVAGVVLRYGTLYGRGTWYHPGGAVGAALAAGRFRLPEVARGITSFVHVEDAALAAVTAVGDAGDVRGTFNITDDDPAEAEVWAPELARAFGGPEPRRVPAELAERLHGWFGAHQLTALRGAANDRARQALNWKPARPTWRRGIAGDDR</sequence>
<dbReference type="EMBL" id="BAAANN010000001">
    <property type="protein sequence ID" value="GAA1939744.1"/>
    <property type="molecule type" value="Genomic_DNA"/>
</dbReference>